<reference evidence="4" key="1">
    <citation type="submission" date="2018-02" db="EMBL/GenBank/DDBJ databases">
        <authorList>
            <person name="Hausmann B."/>
        </authorList>
    </citation>
    <scope>NUCLEOTIDE SEQUENCE [LARGE SCALE GENOMIC DNA]</scope>
    <source>
        <strain evidence="4">Peat soil MAG SbA1</strain>
    </source>
</reference>
<keyword evidence="1" id="KW-0812">Transmembrane</keyword>
<dbReference type="InterPro" id="IPR025874">
    <property type="entry name" value="DZR"/>
</dbReference>
<organism evidence="3 4">
    <name type="scientific">Candidatus Sulfotelmatobacter kueseliae</name>
    <dbReference type="NCBI Taxonomy" id="2042962"/>
    <lineage>
        <taxon>Bacteria</taxon>
        <taxon>Pseudomonadati</taxon>
        <taxon>Acidobacteriota</taxon>
        <taxon>Terriglobia</taxon>
        <taxon>Terriglobales</taxon>
        <taxon>Candidatus Korobacteraceae</taxon>
        <taxon>Candidatus Sulfotelmatobacter</taxon>
    </lineage>
</organism>
<dbReference type="EMBL" id="OMOD01000186">
    <property type="protein sequence ID" value="SPF48741.1"/>
    <property type="molecule type" value="Genomic_DNA"/>
</dbReference>
<feature type="transmembrane region" description="Helical" evidence="1">
    <location>
        <begin position="100"/>
        <end position="122"/>
    </location>
</feature>
<evidence type="ECO:0000256" key="1">
    <source>
        <dbReference type="SAM" id="Phobius"/>
    </source>
</evidence>
<protein>
    <recommendedName>
        <fullName evidence="2">DZANK-type domain-containing protein</fullName>
    </recommendedName>
</protein>
<keyword evidence="1" id="KW-1133">Transmembrane helix</keyword>
<evidence type="ECO:0000313" key="4">
    <source>
        <dbReference type="Proteomes" id="UP000238701"/>
    </source>
</evidence>
<dbReference type="AlphaFoldDB" id="A0A2U3LA08"/>
<feature type="domain" description="DZANK-type" evidence="2">
    <location>
        <begin position="3"/>
        <end position="49"/>
    </location>
</feature>
<keyword evidence="1" id="KW-0472">Membrane</keyword>
<sequence length="148" mass="14998">MYCQNCGKAVAENAAVCLSCGALPRSGNQFCPGCATPTQPIQVVCVKCGAALNPGALSGSSGERIAPCNPPRDPVLMAALSGCCIAGLGQIVLGQVAKGVVIMLGSMVIGVLTMGVGILVTWPAGAVDAYLVAKKLKEGRSVGQWEFF</sequence>
<proteinExistence type="predicted"/>
<evidence type="ECO:0000313" key="3">
    <source>
        <dbReference type="EMBL" id="SPF48741.1"/>
    </source>
</evidence>
<gene>
    <name evidence="3" type="ORF">SBA1_880021</name>
</gene>
<evidence type="ECO:0000259" key="2">
    <source>
        <dbReference type="Pfam" id="PF12773"/>
    </source>
</evidence>
<name>A0A2U3LA08_9BACT</name>
<dbReference type="Proteomes" id="UP000238701">
    <property type="component" value="Unassembled WGS sequence"/>
</dbReference>
<dbReference type="Pfam" id="PF12773">
    <property type="entry name" value="DZR"/>
    <property type="match status" value="1"/>
</dbReference>
<accession>A0A2U3LA08</accession>